<accession>A0AAD9TF86</accession>
<dbReference type="AlphaFoldDB" id="A0AAD9TF86"/>
<organism evidence="1 2">
    <name type="scientific">Dipteronia dyeriana</name>
    <dbReference type="NCBI Taxonomy" id="168575"/>
    <lineage>
        <taxon>Eukaryota</taxon>
        <taxon>Viridiplantae</taxon>
        <taxon>Streptophyta</taxon>
        <taxon>Embryophyta</taxon>
        <taxon>Tracheophyta</taxon>
        <taxon>Spermatophyta</taxon>
        <taxon>Magnoliopsida</taxon>
        <taxon>eudicotyledons</taxon>
        <taxon>Gunneridae</taxon>
        <taxon>Pentapetalae</taxon>
        <taxon>rosids</taxon>
        <taxon>malvids</taxon>
        <taxon>Sapindales</taxon>
        <taxon>Sapindaceae</taxon>
        <taxon>Hippocastanoideae</taxon>
        <taxon>Acereae</taxon>
        <taxon>Dipteronia</taxon>
    </lineage>
</organism>
<protein>
    <submittedName>
        <fullName evidence="1">Uncharacterized protein</fullName>
    </submittedName>
</protein>
<keyword evidence="2" id="KW-1185">Reference proteome</keyword>
<evidence type="ECO:0000313" key="2">
    <source>
        <dbReference type="Proteomes" id="UP001280121"/>
    </source>
</evidence>
<comment type="caution">
    <text evidence="1">The sequence shown here is derived from an EMBL/GenBank/DDBJ whole genome shotgun (WGS) entry which is preliminary data.</text>
</comment>
<reference evidence="1" key="1">
    <citation type="journal article" date="2023" name="Plant J.">
        <title>Genome sequences and population genomics provide insights into the demographic history, inbreeding, and mutation load of two 'living fossil' tree species of Dipteronia.</title>
        <authorList>
            <person name="Feng Y."/>
            <person name="Comes H.P."/>
            <person name="Chen J."/>
            <person name="Zhu S."/>
            <person name="Lu R."/>
            <person name="Zhang X."/>
            <person name="Li P."/>
            <person name="Qiu J."/>
            <person name="Olsen K.M."/>
            <person name="Qiu Y."/>
        </authorList>
    </citation>
    <scope>NUCLEOTIDE SEQUENCE</scope>
    <source>
        <strain evidence="1">KIB01</strain>
    </source>
</reference>
<dbReference type="Proteomes" id="UP001280121">
    <property type="component" value="Unassembled WGS sequence"/>
</dbReference>
<dbReference type="EMBL" id="JANJYI010000009">
    <property type="protein sequence ID" value="KAK2634707.1"/>
    <property type="molecule type" value="Genomic_DNA"/>
</dbReference>
<name>A0AAD9TF86_9ROSI</name>
<gene>
    <name evidence="1" type="ORF">Ddye_029499</name>
</gene>
<sequence>MARRSQMPMKVNHEVDELLALREGLRIANYYNFGVDSIEVASFLVASSLNDPSVPSRFSKLIVLDIEALMVDVDICKVQAIPRYRNSLVQKLAYLAFSSVQEFLWLNFSPSVSYFVSYFLIKK</sequence>
<proteinExistence type="predicted"/>
<evidence type="ECO:0000313" key="1">
    <source>
        <dbReference type="EMBL" id="KAK2634707.1"/>
    </source>
</evidence>